<dbReference type="PANTHER" id="PTHR17901">
    <property type="entry name" value="MAGNESIUM-DEPENDENT PHOSPHATASE 1 MDP1"/>
    <property type="match status" value="1"/>
</dbReference>
<dbReference type="Pfam" id="PF12689">
    <property type="entry name" value="Acid_PPase"/>
    <property type="match status" value="1"/>
</dbReference>
<accession>A0A6G0XBG0</accession>
<dbReference type="InterPro" id="IPR010036">
    <property type="entry name" value="MDP_1_eu_arc"/>
</dbReference>
<dbReference type="InterPro" id="IPR036412">
    <property type="entry name" value="HAD-like_sf"/>
</dbReference>
<dbReference type="SFLD" id="SFLDG01131">
    <property type="entry name" value="C1.5.2:_MDP_Like"/>
    <property type="match status" value="1"/>
</dbReference>
<keyword evidence="2" id="KW-1185">Reference proteome</keyword>
<protein>
    <recommendedName>
        <fullName evidence="3">Magnesium-dependent phosphatase-1</fullName>
    </recommendedName>
</protein>
<dbReference type="SUPFAM" id="SSF56784">
    <property type="entry name" value="HAD-like"/>
    <property type="match status" value="1"/>
</dbReference>
<proteinExistence type="predicted"/>
<dbReference type="VEuPathDB" id="FungiDB:AeMF1_015580"/>
<dbReference type="NCBIfam" id="TIGR01685">
    <property type="entry name" value="MDP-1"/>
    <property type="match status" value="1"/>
</dbReference>
<dbReference type="GO" id="GO:0003993">
    <property type="term" value="F:acid phosphatase activity"/>
    <property type="evidence" value="ECO:0007669"/>
    <property type="project" value="TreeGrafter"/>
</dbReference>
<dbReference type="NCBIfam" id="TIGR01681">
    <property type="entry name" value="HAD-SF-IIIC"/>
    <property type="match status" value="1"/>
</dbReference>
<dbReference type="InterPro" id="IPR010033">
    <property type="entry name" value="HAD_SF_ppase_IIIC"/>
</dbReference>
<dbReference type="Gene3D" id="3.40.50.1000">
    <property type="entry name" value="HAD superfamily/HAD-like"/>
    <property type="match status" value="1"/>
</dbReference>
<dbReference type="PANTHER" id="PTHR17901:SF14">
    <property type="entry name" value="MAGNESIUM-DEPENDENT PHOSPHATASE 1"/>
    <property type="match status" value="1"/>
</dbReference>
<reference evidence="1 2" key="1">
    <citation type="submission" date="2019-07" db="EMBL/GenBank/DDBJ databases">
        <title>Genomics analysis of Aphanomyces spp. identifies a new class of oomycete effector associated with host adaptation.</title>
        <authorList>
            <person name="Gaulin E."/>
        </authorList>
    </citation>
    <scope>NUCLEOTIDE SEQUENCE [LARGE SCALE GENOMIC DNA]</scope>
    <source>
        <strain evidence="1 2">ATCC 201684</strain>
    </source>
</reference>
<gene>
    <name evidence="1" type="ORF">Ae201684_006659</name>
</gene>
<dbReference type="SFLD" id="SFLDS00003">
    <property type="entry name" value="Haloacid_Dehalogenase"/>
    <property type="match status" value="1"/>
</dbReference>
<name>A0A6G0XBG0_9STRA</name>
<dbReference type="Proteomes" id="UP000481153">
    <property type="component" value="Unassembled WGS sequence"/>
</dbReference>
<comment type="caution">
    <text evidence="1">The sequence shown here is derived from an EMBL/GenBank/DDBJ whole genome shotgun (WGS) entry which is preliminary data.</text>
</comment>
<sequence length="190" mass="22014">MSRSPRRPWTRVPTLIVFDLDFTLWYPEMYELAGAPFRRNSGGVVTACDGEEVHLFDAVHPVFQEIAFAAEFEETQVAVASKTEYPEWARECMSLLPLKFTAQQRKRRLRETNETLNNLIQFEAIYPTNKRVHFKQLKDESGVDYEDMLFFDNERGNIRDISALGVICAYCPNGLTTEVWERGMTAFQKS</sequence>
<dbReference type="AlphaFoldDB" id="A0A6G0XBG0"/>
<evidence type="ECO:0000313" key="1">
    <source>
        <dbReference type="EMBL" id="KAF0737499.1"/>
    </source>
</evidence>
<dbReference type="SFLD" id="SFLDG01129">
    <property type="entry name" value="C1.5:_HAD__Beta-PGM__Phosphata"/>
    <property type="match status" value="1"/>
</dbReference>
<evidence type="ECO:0000313" key="2">
    <source>
        <dbReference type="Proteomes" id="UP000481153"/>
    </source>
</evidence>
<organism evidence="1 2">
    <name type="scientific">Aphanomyces euteiches</name>
    <dbReference type="NCBI Taxonomy" id="100861"/>
    <lineage>
        <taxon>Eukaryota</taxon>
        <taxon>Sar</taxon>
        <taxon>Stramenopiles</taxon>
        <taxon>Oomycota</taxon>
        <taxon>Saprolegniomycetes</taxon>
        <taxon>Saprolegniales</taxon>
        <taxon>Verrucalvaceae</taxon>
        <taxon>Aphanomyces</taxon>
    </lineage>
</organism>
<evidence type="ECO:0008006" key="3">
    <source>
        <dbReference type="Google" id="ProtNLM"/>
    </source>
</evidence>
<dbReference type="InterPro" id="IPR023214">
    <property type="entry name" value="HAD_sf"/>
</dbReference>
<dbReference type="EMBL" id="VJMJ01000084">
    <property type="protein sequence ID" value="KAF0737499.1"/>
    <property type="molecule type" value="Genomic_DNA"/>
</dbReference>